<dbReference type="EMBL" id="LFDV01000002">
    <property type="protein sequence ID" value="KTB48545.1"/>
    <property type="molecule type" value="Genomic_DNA"/>
</dbReference>
<proteinExistence type="predicted"/>
<gene>
    <name evidence="1" type="ORF">DEALK_13910</name>
</gene>
<dbReference type="Proteomes" id="UP000053947">
    <property type="component" value="Unassembled WGS sequence"/>
</dbReference>
<evidence type="ECO:0000313" key="1">
    <source>
        <dbReference type="EMBL" id="KTB48545.1"/>
    </source>
</evidence>
<dbReference type="STRING" id="1217799.DEALK_13910"/>
<evidence type="ECO:0000313" key="2">
    <source>
        <dbReference type="Proteomes" id="UP000053947"/>
    </source>
</evidence>
<sequence length="97" mass="11273">MTPVNSLRASFSGALFSDSTNYVEYRPAANFVYNSPDSYLKTGRNLGLELDPFNFYQKTLFGQSKQIAKTYRFNRFCLKFLILDRVTIKLLPRVCRK</sequence>
<keyword evidence="2" id="KW-1185">Reference proteome</keyword>
<accession>A0A0W0GJ27</accession>
<dbReference type="AlphaFoldDB" id="A0A0W0GJ27"/>
<protein>
    <submittedName>
        <fullName evidence="1">Uncharacterized protein</fullName>
    </submittedName>
</protein>
<organism evidence="1 2">
    <name type="scientific">Dehalogenimonas alkenigignens</name>
    <dbReference type="NCBI Taxonomy" id="1217799"/>
    <lineage>
        <taxon>Bacteria</taxon>
        <taxon>Bacillati</taxon>
        <taxon>Chloroflexota</taxon>
        <taxon>Dehalococcoidia</taxon>
        <taxon>Dehalococcoidales</taxon>
        <taxon>Dehalococcoidaceae</taxon>
        <taxon>Dehalogenimonas</taxon>
    </lineage>
</organism>
<reference evidence="1 2" key="1">
    <citation type="submission" date="2015-06" db="EMBL/GenBank/DDBJ databases">
        <title>Genome sequence of the organohalide-respiring Dehalogenimonas alkenigignens type strain (IP3-3T).</title>
        <authorList>
            <person name="Key T.A."/>
            <person name="Richmond D.P."/>
            <person name="Bowman K.S."/>
            <person name="Cho Y.-J."/>
            <person name="Chun J."/>
            <person name="da Costa M.S."/>
            <person name="Rainey F.A."/>
            <person name="Moe W.M."/>
        </authorList>
    </citation>
    <scope>NUCLEOTIDE SEQUENCE [LARGE SCALE GENOMIC DNA]</scope>
    <source>
        <strain evidence="1 2">IP3-3</strain>
    </source>
</reference>
<name>A0A0W0GJ27_9CHLR</name>
<comment type="caution">
    <text evidence="1">The sequence shown here is derived from an EMBL/GenBank/DDBJ whole genome shotgun (WGS) entry which is preliminary data.</text>
</comment>